<dbReference type="InterPro" id="IPR019734">
    <property type="entry name" value="TPR_rpt"/>
</dbReference>
<dbReference type="EMBL" id="JACBGI020000015">
    <property type="protein sequence ID" value="MBF6058302.1"/>
    <property type="molecule type" value="Genomic_DNA"/>
</dbReference>
<organism evidence="2 3">
    <name type="scientific">Thiomicrorhabdus heinhorstiae</name>
    <dbReference type="NCBI Taxonomy" id="2748010"/>
    <lineage>
        <taxon>Bacteria</taxon>
        <taxon>Pseudomonadati</taxon>
        <taxon>Pseudomonadota</taxon>
        <taxon>Gammaproteobacteria</taxon>
        <taxon>Thiotrichales</taxon>
        <taxon>Piscirickettsiaceae</taxon>
        <taxon>Thiomicrorhabdus</taxon>
    </lineage>
</organism>
<comment type="caution">
    <text evidence="2">The sequence shown here is derived from an EMBL/GenBank/DDBJ whole genome shotgun (WGS) entry which is preliminary data.</text>
</comment>
<accession>A0ABS0BWW7</accession>
<dbReference type="PROSITE" id="PS51257">
    <property type="entry name" value="PROKAR_LIPOPROTEIN"/>
    <property type="match status" value="1"/>
</dbReference>
<dbReference type="Proteomes" id="UP001193680">
    <property type="component" value="Unassembled WGS sequence"/>
</dbReference>
<dbReference type="Pfam" id="PF07721">
    <property type="entry name" value="TPR_4"/>
    <property type="match status" value="2"/>
</dbReference>
<dbReference type="SMART" id="SM00028">
    <property type="entry name" value="TPR"/>
    <property type="match status" value="8"/>
</dbReference>
<dbReference type="SUPFAM" id="SSF48452">
    <property type="entry name" value="TPR-like"/>
    <property type="match status" value="2"/>
</dbReference>
<dbReference type="Gene3D" id="1.25.40.10">
    <property type="entry name" value="Tetratricopeptide repeat domain"/>
    <property type="match status" value="2"/>
</dbReference>
<dbReference type="InterPro" id="IPR011717">
    <property type="entry name" value="TPR-4"/>
</dbReference>
<dbReference type="PANTHER" id="PTHR12558:SF13">
    <property type="entry name" value="CELL DIVISION CYCLE PROTEIN 27 HOMOLOG"/>
    <property type="match status" value="1"/>
</dbReference>
<keyword evidence="1" id="KW-0802">TPR repeat</keyword>
<gene>
    <name evidence="2" type="ORF">H8792_008110</name>
</gene>
<dbReference type="Pfam" id="PF13181">
    <property type="entry name" value="TPR_8"/>
    <property type="match status" value="1"/>
</dbReference>
<feature type="repeat" description="TPR" evidence="1">
    <location>
        <begin position="447"/>
        <end position="480"/>
    </location>
</feature>
<name>A0ABS0BWW7_9GAMM</name>
<evidence type="ECO:0000256" key="1">
    <source>
        <dbReference type="PROSITE-ProRule" id="PRU00339"/>
    </source>
</evidence>
<evidence type="ECO:0000313" key="2">
    <source>
        <dbReference type="EMBL" id="MBF6058302.1"/>
    </source>
</evidence>
<dbReference type="InterPro" id="IPR011990">
    <property type="entry name" value="TPR-like_helical_dom_sf"/>
</dbReference>
<dbReference type="Pfam" id="PF13174">
    <property type="entry name" value="TPR_6"/>
    <property type="match status" value="1"/>
</dbReference>
<dbReference type="Pfam" id="PF13432">
    <property type="entry name" value="TPR_16"/>
    <property type="match status" value="1"/>
</dbReference>
<keyword evidence="3" id="KW-1185">Reference proteome</keyword>
<dbReference type="RefSeq" id="WP_185978447.1">
    <property type="nucleotide sequence ID" value="NZ_JACBGI020000015.1"/>
</dbReference>
<proteinExistence type="predicted"/>
<feature type="repeat" description="TPR" evidence="1">
    <location>
        <begin position="413"/>
        <end position="446"/>
    </location>
</feature>
<evidence type="ECO:0000313" key="3">
    <source>
        <dbReference type="Proteomes" id="UP001193680"/>
    </source>
</evidence>
<dbReference type="PANTHER" id="PTHR12558">
    <property type="entry name" value="CELL DIVISION CYCLE 16,23,27"/>
    <property type="match status" value="1"/>
</dbReference>
<sequence length="599" mass="68780">MLGLQKITQAGSKSRTVILALAALLFGGCSADGLLRTESSPSAAILSSKEVKQPLPELTEEQKERQKRAAAMYQVMLAEMLIRRGEPATAYEVMHHAAEQTAIPELAQRAFQFSMASYDIDKIQESIALWRKLDPNNAAVWRASFLLSLQQDKVEPAFEQWQKFRELSDLELEKLLLLTSQRVVASVATDAGVAFMQKLAEEYPKEWSVWVGLGLVAKSAGRLELSLDALLYARNKVPQDSEAELYRLLATVYLEGEHAKQGVDTIAPYLKKHPKDWELQEQMARLEVKANLLQSAEVRYQKIIKANPSLITPRLSLALLLIEREDYGRAEAQLKKTLTFPQYRDVSNYYLGVIYQAQAKYDEALKAFSKVLHPNYRLDADLHRSEILFSQGQVEKANELLDSLDVKQVEDRIKVLRAKAIFATQQEQFDQAVDLYNQVLKIDPNHEQALASQAMVFYRTERFDDYVDNMHRLLKLDPENVDALNGLGYFYVEQNKNLNQARTLLDKALQLEPDNYYVLDSMGWLLYRHKDFKQARSYLEKSFAIQQDEEVLIHLIRVYWQLGDYSKAERLWKKFHKQYGDNETFQKLIDSLKAGLTID</sequence>
<protein>
    <submittedName>
        <fullName evidence="2">Tetratricopeptide repeat protein</fullName>
    </submittedName>
</protein>
<dbReference type="PROSITE" id="PS50005">
    <property type="entry name" value="TPR"/>
    <property type="match status" value="2"/>
</dbReference>
<reference evidence="2 3" key="1">
    <citation type="submission" date="2020-11" db="EMBL/GenBank/DDBJ databases">
        <title>Sulfur oxidizing isolate from Hospital Hole Sinkhole.</title>
        <authorList>
            <person name="Scott K.M."/>
        </authorList>
    </citation>
    <scope>NUCLEOTIDE SEQUENCE [LARGE SCALE GENOMIC DNA]</scope>
    <source>
        <strain evidence="2 3">HH1</strain>
    </source>
</reference>